<proteinExistence type="predicted"/>
<dbReference type="GO" id="GO:0009279">
    <property type="term" value="C:cell outer membrane"/>
    <property type="evidence" value="ECO:0007669"/>
    <property type="project" value="UniProtKB-SubCell"/>
</dbReference>
<dbReference type="InterPro" id="IPR050298">
    <property type="entry name" value="Gram-neg_bact_OMP"/>
</dbReference>
<dbReference type="PANTHER" id="PTHR34501:SF9">
    <property type="entry name" value="MAJOR OUTER MEMBRANE PROTEIN P.IA"/>
    <property type="match status" value="1"/>
</dbReference>
<name>A0A502DRE1_9BURK</name>
<evidence type="ECO:0000313" key="13">
    <source>
        <dbReference type="EMBL" id="TPG27995.1"/>
    </source>
</evidence>
<dbReference type="PANTHER" id="PTHR34501">
    <property type="entry name" value="PROTEIN YDDL-RELATED"/>
    <property type="match status" value="1"/>
</dbReference>
<dbReference type="GO" id="GO:0046930">
    <property type="term" value="C:pore complex"/>
    <property type="evidence" value="ECO:0007669"/>
    <property type="project" value="UniProtKB-KW"/>
</dbReference>
<dbReference type="AlphaFoldDB" id="A0A502DRE1"/>
<feature type="chain" id="PRO_5021451571" evidence="11">
    <location>
        <begin position="24"/>
        <end position="357"/>
    </location>
</feature>
<comment type="caution">
    <text evidence="13">The sequence shown here is derived from an EMBL/GenBank/DDBJ whole genome shotgun (WGS) entry which is preliminary data.</text>
</comment>
<protein>
    <submittedName>
        <fullName evidence="13">Porin</fullName>
    </submittedName>
</protein>
<comment type="subunit">
    <text evidence="2">Homotrimer.</text>
</comment>
<dbReference type="GO" id="GO:0006811">
    <property type="term" value="P:monoatomic ion transport"/>
    <property type="evidence" value="ECO:0007669"/>
    <property type="project" value="UniProtKB-KW"/>
</dbReference>
<feature type="signal peptide" evidence="11">
    <location>
        <begin position="1"/>
        <end position="23"/>
    </location>
</feature>
<keyword evidence="8" id="KW-0626">Porin</keyword>
<evidence type="ECO:0000256" key="7">
    <source>
        <dbReference type="ARBA" id="ARBA00023065"/>
    </source>
</evidence>
<dbReference type="EMBL" id="RCZI01000003">
    <property type="protein sequence ID" value="TPG27995.1"/>
    <property type="molecule type" value="Genomic_DNA"/>
</dbReference>
<dbReference type="OrthoDB" id="6975458at2"/>
<dbReference type="Pfam" id="PF13609">
    <property type="entry name" value="Porin_4"/>
    <property type="match status" value="1"/>
</dbReference>
<keyword evidence="6 11" id="KW-0732">Signal</keyword>
<comment type="subcellular location">
    <subcellularLocation>
        <location evidence="1">Cell outer membrane</location>
        <topology evidence="1">Multi-pass membrane protein</topology>
    </subcellularLocation>
</comment>
<evidence type="ECO:0000256" key="9">
    <source>
        <dbReference type="ARBA" id="ARBA00023136"/>
    </source>
</evidence>
<dbReference type="InterPro" id="IPR033900">
    <property type="entry name" value="Gram_neg_porin_domain"/>
</dbReference>
<dbReference type="SUPFAM" id="SSF56935">
    <property type="entry name" value="Porins"/>
    <property type="match status" value="1"/>
</dbReference>
<evidence type="ECO:0000256" key="11">
    <source>
        <dbReference type="SAM" id="SignalP"/>
    </source>
</evidence>
<feature type="domain" description="Porin" evidence="12">
    <location>
        <begin position="11"/>
        <end position="322"/>
    </location>
</feature>
<sequence length="357" mass="36553">MTSTLPRTLVAAAALTAAFGAFAQSNVTLFGVLDASVAHISTDNGSVTGLANGGQSSSRLGFRGVEDLGGGLAAGFWLEAGIGVDTGNSGGFSFDRRSTVSLSSNAIGELRLGRDKSPAYLNIETFDPFGDVGVGGIGGSNLIGSATSAAGTPEGSAPKRVSNSINYLLPATLGGFYGQVQYAFGEQLSNIENDTLRDAVALRVGYGSGPLNVAFGHGEVRGGTTAVGVDYKSTNIGASYNFGMVKPMVVFATERGNGRRVDLLGIGATAPVGAGEIRAAFSMFKRKDIDDADSKKLSLGYGYNLSKRTQLYGTVSRVSNDDRANRGLAVSSSALASPAIALGSSVTGYELGLRHSF</sequence>
<keyword evidence="10" id="KW-0998">Cell outer membrane</keyword>
<dbReference type="RefSeq" id="WP_140842972.1">
    <property type="nucleotide sequence ID" value="NZ_RCZI01000003.1"/>
</dbReference>
<keyword evidence="7" id="KW-0406">Ion transport</keyword>
<dbReference type="Proteomes" id="UP000319212">
    <property type="component" value="Unassembled WGS sequence"/>
</dbReference>
<accession>A0A502DRE1</accession>
<evidence type="ECO:0000256" key="3">
    <source>
        <dbReference type="ARBA" id="ARBA00022448"/>
    </source>
</evidence>
<dbReference type="CDD" id="cd00342">
    <property type="entry name" value="gram_neg_porins"/>
    <property type="match status" value="1"/>
</dbReference>
<gene>
    <name evidence="13" type="ORF">EAH82_14355</name>
</gene>
<keyword evidence="3" id="KW-0813">Transport</keyword>
<evidence type="ECO:0000256" key="6">
    <source>
        <dbReference type="ARBA" id="ARBA00022729"/>
    </source>
</evidence>
<keyword evidence="4" id="KW-1134">Transmembrane beta strand</keyword>
<evidence type="ECO:0000256" key="4">
    <source>
        <dbReference type="ARBA" id="ARBA00022452"/>
    </source>
</evidence>
<evidence type="ECO:0000313" key="14">
    <source>
        <dbReference type="Proteomes" id="UP000319212"/>
    </source>
</evidence>
<evidence type="ECO:0000256" key="1">
    <source>
        <dbReference type="ARBA" id="ARBA00004571"/>
    </source>
</evidence>
<evidence type="ECO:0000256" key="5">
    <source>
        <dbReference type="ARBA" id="ARBA00022692"/>
    </source>
</evidence>
<reference evidence="13 14" key="1">
    <citation type="journal article" date="2019" name="Environ. Microbiol.">
        <title>Species interactions and distinct microbial communities in high Arctic permafrost affected cryosols are associated with the CH4 and CO2 gas fluxes.</title>
        <authorList>
            <person name="Altshuler I."/>
            <person name="Hamel J."/>
            <person name="Turney S."/>
            <person name="Magnuson E."/>
            <person name="Levesque R."/>
            <person name="Greer C."/>
            <person name="Whyte L.G."/>
        </authorList>
    </citation>
    <scope>NUCLEOTIDE SEQUENCE [LARGE SCALE GENOMIC DNA]</scope>
    <source>
        <strain evidence="13 14">S06.C</strain>
    </source>
</reference>
<dbReference type="Gene3D" id="2.40.160.10">
    <property type="entry name" value="Porin"/>
    <property type="match status" value="1"/>
</dbReference>
<keyword evidence="9" id="KW-0472">Membrane</keyword>
<evidence type="ECO:0000259" key="12">
    <source>
        <dbReference type="Pfam" id="PF13609"/>
    </source>
</evidence>
<evidence type="ECO:0000256" key="8">
    <source>
        <dbReference type="ARBA" id="ARBA00023114"/>
    </source>
</evidence>
<evidence type="ECO:0000256" key="2">
    <source>
        <dbReference type="ARBA" id="ARBA00011233"/>
    </source>
</evidence>
<evidence type="ECO:0000256" key="10">
    <source>
        <dbReference type="ARBA" id="ARBA00023237"/>
    </source>
</evidence>
<organism evidence="13 14">
    <name type="scientific">Variovorax guangxiensis</name>
    <dbReference type="NCBI Taxonomy" id="1775474"/>
    <lineage>
        <taxon>Bacteria</taxon>
        <taxon>Pseudomonadati</taxon>
        <taxon>Pseudomonadota</taxon>
        <taxon>Betaproteobacteria</taxon>
        <taxon>Burkholderiales</taxon>
        <taxon>Comamonadaceae</taxon>
        <taxon>Variovorax</taxon>
    </lineage>
</organism>
<dbReference type="InterPro" id="IPR023614">
    <property type="entry name" value="Porin_dom_sf"/>
</dbReference>
<dbReference type="GO" id="GO:0015288">
    <property type="term" value="F:porin activity"/>
    <property type="evidence" value="ECO:0007669"/>
    <property type="project" value="UniProtKB-KW"/>
</dbReference>
<keyword evidence="5" id="KW-0812">Transmembrane</keyword>